<sequence>MPGMTSCISSKPAFQKQVVEVIVKAVDGITRVDGCNLPELEDLLSYREGLVIVDEKRNIISLVHYTTQEHLDQVRHKWLPNSHKEVALSSLAYLPYDDFAEGTGQSDSVFEHRLHKYILLYYCAKNWADHVPDALDEEVDEAAFEFLEDDQRVAHEVQVRMVTGYHFQRYNAKAPIKIGAVHISAQFGLTKIVSQLLDGGAEANVKDDLGSTPLSYAAEYGHKEAVELLMKHTDTDTDSADEQGRTTLSWAAGADMSMYSVNANSKDDNGQIPISWAACEGHRDVVGFFMTLDDVQIHSADRRGNTALKWAARNGYGDIVLALEAKSQRGGAARRISLLDTESDTAMENIGDTPASHVHETARRSVVGCSSNDWDSYTDSGLWKSF</sequence>
<keyword evidence="1" id="KW-0677">Repeat</keyword>
<evidence type="ECO:0000256" key="1">
    <source>
        <dbReference type="ARBA" id="ARBA00022737"/>
    </source>
</evidence>
<evidence type="ECO:0000256" key="2">
    <source>
        <dbReference type="ARBA" id="ARBA00023043"/>
    </source>
</evidence>
<dbReference type="Proteomes" id="UP000530670">
    <property type="component" value="Unassembled WGS sequence"/>
</dbReference>
<dbReference type="GeneID" id="59296191"/>
<dbReference type="Pfam" id="PF12796">
    <property type="entry name" value="Ank_2"/>
    <property type="match status" value="2"/>
</dbReference>
<dbReference type="AlphaFoldDB" id="A0A8H5VID8"/>
<accession>A0A8H5VID8</accession>
<proteinExistence type="predicted"/>
<dbReference type="InterPro" id="IPR050889">
    <property type="entry name" value="Dendritic_Spine_Reg/Scaffold"/>
</dbReference>
<dbReference type="SUPFAM" id="SSF48403">
    <property type="entry name" value="Ankyrin repeat"/>
    <property type="match status" value="1"/>
</dbReference>
<comment type="caution">
    <text evidence="4">The sequence shown here is derived from an EMBL/GenBank/DDBJ whole genome shotgun (WGS) entry which is preliminary data.</text>
</comment>
<evidence type="ECO:0000256" key="3">
    <source>
        <dbReference type="PROSITE-ProRule" id="PRU00023"/>
    </source>
</evidence>
<dbReference type="InterPro" id="IPR036770">
    <property type="entry name" value="Ankyrin_rpt-contain_sf"/>
</dbReference>
<dbReference type="PANTHER" id="PTHR24166:SF48">
    <property type="entry name" value="PROTEIN VAPYRIN"/>
    <property type="match status" value="1"/>
</dbReference>
<protein>
    <submittedName>
        <fullName evidence="4">Ankyrin protein</fullName>
    </submittedName>
</protein>
<evidence type="ECO:0000313" key="4">
    <source>
        <dbReference type="EMBL" id="KAF5622159.1"/>
    </source>
</evidence>
<dbReference type="InterPro" id="IPR002110">
    <property type="entry name" value="Ankyrin_rpt"/>
</dbReference>
<evidence type="ECO:0000313" key="5">
    <source>
        <dbReference type="Proteomes" id="UP000530670"/>
    </source>
</evidence>
<dbReference type="RefSeq" id="XP_037201933.1">
    <property type="nucleotide sequence ID" value="XM_037343921.1"/>
</dbReference>
<name>A0A8H5VID8_9HYPO</name>
<dbReference type="OrthoDB" id="426293at2759"/>
<organism evidence="4 5">
    <name type="scientific">Fusarium tjaetaba</name>
    <dbReference type="NCBI Taxonomy" id="1567544"/>
    <lineage>
        <taxon>Eukaryota</taxon>
        <taxon>Fungi</taxon>
        <taxon>Dikarya</taxon>
        <taxon>Ascomycota</taxon>
        <taxon>Pezizomycotina</taxon>
        <taxon>Sordariomycetes</taxon>
        <taxon>Hypocreomycetidae</taxon>
        <taxon>Hypocreales</taxon>
        <taxon>Nectriaceae</taxon>
        <taxon>Fusarium</taxon>
        <taxon>Fusarium fujikuroi species complex</taxon>
    </lineage>
</organism>
<dbReference type="Gene3D" id="1.25.40.20">
    <property type="entry name" value="Ankyrin repeat-containing domain"/>
    <property type="match status" value="2"/>
</dbReference>
<dbReference type="EMBL" id="JAAQRI010000265">
    <property type="protein sequence ID" value="KAF5622159.1"/>
    <property type="molecule type" value="Genomic_DNA"/>
</dbReference>
<dbReference type="SMART" id="SM00248">
    <property type="entry name" value="ANK"/>
    <property type="match status" value="4"/>
</dbReference>
<keyword evidence="2 3" id="KW-0040">ANK repeat</keyword>
<dbReference type="PANTHER" id="PTHR24166">
    <property type="entry name" value="ROLLING PEBBLES, ISOFORM B"/>
    <property type="match status" value="1"/>
</dbReference>
<reference evidence="4 5" key="1">
    <citation type="submission" date="2020-05" db="EMBL/GenBank/DDBJ databases">
        <title>Identification and distribution of gene clusters putatively required for synthesis of sphingolipid metabolism inhibitors in phylogenetically diverse species of the filamentous fungus Fusarium.</title>
        <authorList>
            <person name="Kim H.-S."/>
            <person name="Busman M."/>
            <person name="Brown D.W."/>
            <person name="Divon H."/>
            <person name="Uhlig S."/>
            <person name="Proctor R.H."/>
        </authorList>
    </citation>
    <scope>NUCLEOTIDE SEQUENCE [LARGE SCALE GENOMIC DNA]</scope>
    <source>
        <strain evidence="4 5">NRRL 66243</strain>
    </source>
</reference>
<dbReference type="PROSITE" id="PS50297">
    <property type="entry name" value="ANK_REP_REGION"/>
    <property type="match status" value="1"/>
</dbReference>
<feature type="repeat" description="ANK" evidence="3">
    <location>
        <begin position="180"/>
        <end position="208"/>
    </location>
</feature>
<feature type="repeat" description="ANK" evidence="3">
    <location>
        <begin position="209"/>
        <end position="232"/>
    </location>
</feature>
<keyword evidence="5" id="KW-1185">Reference proteome</keyword>
<gene>
    <name evidence="4" type="ORF">FTJAE_11020</name>
</gene>
<dbReference type="PROSITE" id="PS50088">
    <property type="entry name" value="ANK_REPEAT"/>
    <property type="match status" value="2"/>
</dbReference>